<evidence type="ECO:0000313" key="7">
    <source>
        <dbReference type="EMBL" id="KAK4225581.1"/>
    </source>
</evidence>
<comment type="caution">
    <text evidence="7">The sequence shown here is derived from an EMBL/GenBank/DDBJ whole genome shotgun (WGS) entry which is preliminary data.</text>
</comment>
<dbReference type="Pfam" id="PF01494">
    <property type="entry name" value="FAD_binding_3"/>
    <property type="match status" value="1"/>
</dbReference>
<evidence type="ECO:0000313" key="8">
    <source>
        <dbReference type="Proteomes" id="UP001301958"/>
    </source>
</evidence>
<evidence type="ECO:0000256" key="3">
    <source>
        <dbReference type="ARBA" id="ARBA00022630"/>
    </source>
</evidence>
<dbReference type="EMBL" id="MU865363">
    <property type="protein sequence ID" value="KAK4225581.1"/>
    <property type="molecule type" value="Genomic_DNA"/>
</dbReference>
<dbReference type="AlphaFoldDB" id="A0AAN7BLL7"/>
<keyword evidence="8" id="KW-1185">Reference proteome</keyword>
<feature type="domain" description="FAD-binding" evidence="6">
    <location>
        <begin position="7"/>
        <end position="332"/>
    </location>
</feature>
<protein>
    <recommendedName>
        <fullName evidence="6">FAD-binding domain-containing protein</fullName>
    </recommendedName>
</protein>
<dbReference type="Proteomes" id="UP001301958">
    <property type="component" value="Unassembled WGS sequence"/>
</dbReference>
<name>A0AAN7BLL7_9PEZI</name>
<dbReference type="PANTHER" id="PTHR47356">
    <property type="entry name" value="FAD-DEPENDENT MONOOXYGENASE ASQG-RELATED"/>
    <property type="match status" value="1"/>
</dbReference>
<dbReference type="SUPFAM" id="SSF51905">
    <property type="entry name" value="FAD/NAD(P)-binding domain"/>
    <property type="match status" value="1"/>
</dbReference>
<evidence type="ECO:0000259" key="6">
    <source>
        <dbReference type="Pfam" id="PF01494"/>
    </source>
</evidence>
<sequence>MAKANFKVIVIGGGPVGLTAAQALTKAGIDFLVLERRDTCTPEEGSGIAIGPTSYRLFDQLDLLDVFAKVGTPINTKKVLSRQGQVYNDYELHFKECHGRPIAFMSRIDLLKSLYETLPDSAKAKILTNKNITSVESLDQGVRVTCEDGSVHEGSVVWGADGVHSKTRKLMDEMAFIEHNPFPTAFQGMFGNIPRSAIPGTPAPGTDWESHGSVISSQFFTGEKLVWFIIYKRLPKPTTERVTFTQQDVDAFAEEIKDLHLTNQVKFGEVYPKRNFAGLLHLQEGIAPKRNFKRIALLGDAAAKITPNLGFGYNSGVLDVIQLTNQTKEMLAAEDDLEVSSQTIEKVFEEYAEDRKEYTQRIQDSAHRVVRTVTWGNSIRWVLDRYVYPFFGTEKWFAATLIGPVVAKQPVLNWVREKQFVSGSIPWKMRVEGEKV</sequence>
<evidence type="ECO:0000256" key="5">
    <source>
        <dbReference type="ARBA" id="ARBA00023002"/>
    </source>
</evidence>
<dbReference type="InterPro" id="IPR002938">
    <property type="entry name" value="FAD-bd"/>
</dbReference>
<evidence type="ECO:0000256" key="4">
    <source>
        <dbReference type="ARBA" id="ARBA00022827"/>
    </source>
</evidence>
<dbReference type="Gene3D" id="3.50.50.60">
    <property type="entry name" value="FAD/NAD(P)-binding domain"/>
    <property type="match status" value="1"/>
</dbReference>
<evidence type="ECO:0000256" key="1">
    <source>
        <dbReference type="ARBA" id="ARBA00001974"/>
    </source>
</evidence>
<dbReference type="InterPro" id="IPR036188">
    <property type="entry name" value="FAD/NAD-bd_sf"/>
</dbReference>
<keyword evidence="3" id="KW-0285">Flavoprotein</keyword>
<keyword evidence="4" id="KW-0274">FAD</keyword>
<proteinExistence type="inferred from homology"/>
<accession>A0AAN7BLL7</accession>
<dbReference type="PRINTS" id="PR00420">
    <property type="entry name" value="RNGMNOXGNASE"/>
</dbReference>
<dbReference type="PANTHER" id="PTHR47356:SF2">
    <property type="entry name" value="FAD-BINDING DOMAIN-CONTAINING PROTEIN-RELATED"/>
    <property type="match status" value="1"/>
</dbReference>
<dbReference type="GO" id="GO:0004497">
    <property type="term" value="F:monooxygenase activity"/>
    <property type="evidence" value="ECO:0007669"/>
    <property type="project" value="InterPro"/>
</dbReference>
<keyword evidence="5" id="KW-0560">Oxidoreductase</keyword>
<organism evidence="7 8">
    <name type="scientific">Podospora fimiseda</name>
    <dbReference type="NCBI Taxonomy" id="252190"/>
    <lineage>
        <taxon>Eukaryota</taxon>
        <taxon>Fungi</taxon>
        <taxon>Dikarya</taxon>
        <taxon>Ascomycota</taxon>
        <taxon>Pezizomycotina</taxon>
        <taxon>Sordariomycetes</taxon>
        <taxon>Sordariomycetidae</taxon>
        <taxon>Sordariales</taxon>
        <taxon>Podosporaceae</taxon>
        <taxon>Podospora</taxon>
    </lineage>
</organism>
<reference evidence="7" key="2">
    <citation type="submission" date="2023-05" db="EMBL/GenBank/DDBJ databases">
        <authorList>
            <consortium name="Lawrence Berkeley National Laboratory"/>
            <person name="Steindorff A."/>
            <person name="Hensen N."/>
            <person name="Bonometti L."/>
            <person name="Westerberg I."/>
            <person name="Brannstrom I.O."/>
            <person name="Guillou S."/>
            <person name="Cros-Aarteil S."/>
            <person name="Calhoun S."/>
            <person name="Haridas S."/>
            <person name="Kuo A."/>
            <person name="Mondo S."/>
            <person name="Pangilinan J."/>
            <person name="Riley R."/>
            <person name="Labutti K."/>
            <person name="Andreopoulos B."/>
            <person name="Lipzen A."/>
            <person name="Chen C."/>
            <person name="Yanf M."/>
            <person name="Daum C."/>
            <person name="Ng V."/>
            <person name="Clum A."/>
            <person name="Ohm R."/>
            <person name="Martin F."/>
            <person name="Silar P."/>
            <person name="Natvig D."/>
            <person name="Lalanne C."/>
            <person name="Gautier V."/>
            <person name="Ament-Velasquez S.L."/>
            <person name="Kruys A."/>
            <person name="Hutchinson M.I."/>
            <person name="Powell A.J."/>
            <person name="Barry K."/>
            <person name="Miller A.N."/>
            <person name="Grigoriev I.V."/>
            <person name="Debuchy R."/>
            <person name="Gladieux P."/>
            <person name="Thoren M.H."/>
            <person name="Johannesson H."/>
        </authorList>
    </citation>
    <scope>NUCLEOTIDE SEQUENCE</scope>
    <source>
        <strain evidence="7">CBS 990.96</strain>
    </source>
</reference>
<evidence type="ECO:0000256" key="2">
    <source>
        <dbReference type="ARBA" id="ARBA00007992"/>
    </source>
</evidence>
<comment type="cofactor">
    <cofactor evidence="1">
        <name>FAD</name>
        <dbReference type="ChEBI" id="CHEBI:57692"/>
    </cofactor>
</comment>
<dbReference type="InterPro" id="IPR050562">
    <property type="entry name" value="FAD_mOase_fung"/>
</dbReference>
<reference evidence="7" key="1">
    <citation type="journal article" date="2023" name="Mol. Phylogenet. Evol.">
        <title>Genome-scale phylogeny and comparative genomics of the fungal order Sordariales.</title>
        <authorList>
            <person name="Hensen N."/>
            <person name="Bonometti L."/>
            <person name="Westerberg I."/>
            <person name="Brannstrom I.O."/>
            <person name="Guillou S."/>
            <person name="Cros-Aarteil S."/>
            <person name="Calhoun S."/>
            <person name="Haridas S."/>
            <person name="Kuo A."/>
            <person name="Mondo S."/>
            <person name="Pangilinan J."/>
            <person name="Riley R."/>
            <person name="LaButti K."/>
            <person name="Andreopoulos B."/>
            <person name="Lipzen A."/>
            <person name="Chen C."/>
            <person name="Yan M."/>
            <person name="Daum C."/>
            <person name="Ng V."/>
            <person name="Clum A."/>
            <person name="Steindorff A."/>
            <person name="Ohm R.A."/>
            <person name="Martin F."/>
            <person name="Silar P."/>
            <person name="Natvig D.O."/>
            <person name="Lalanne C."/>
            <person name="Gautier V."/>
            <person name="Ament-Velasquez S.L."/>
            <person name="Kruys A."/>
            <person name="Hutchinson M.I."/>
            <person name="Powell A.J."/>
            <person name="Barry K."/>
            <person name="Miller A.N."/>
            <person name="Grigoriev I.V."/>
            <person name="Debuchy R."/>
            <person name="Gladieux P."/>
            <person name="Hiltunen Thoren M."/>
            <person name="Johannesson H."/>
        </authorList>
    </citation>
    <scope>NUCLEOTIDE SEQUENCE</scope>
    <source>
        <strain evidence="7">CBS 990.96</strain>
    </source>
</reference>
<dbReference type="GO" id="GO:0071949">
    <property type="term" value="F:FAD binding"/>
    <property type="evidence" value="ECO:0007669"/>
    <property type="project" value="InterPro"/>
</dbReference>
<gene>
    <name evidence="7" type="ORF">QBC38DRAFT_530439</name>
</gene>
<comment type="similarity">
    <text evidence="2">Belongs to the paxM FAD-dependent monooxygenase family.</text>
</comment>